<name>A0A6H1ZVF9_9ZZZZ</name>
<accession>A0A6H1ZVF9</accession>
<evidence type="ECO:0008006" key="2">
    <source>
        <dbReference type="Google" id="ProtNLM"/>
    </source>
</evidence>
<reference evidence="1" key="1">
    <citation type="submission" date="2020-03" db="EMBL/GenBank/DDBJ databases">
        <title>The deep terrestrial virosphere.</title>
        <authorList>
            <person name="Holmfeldt K."/>
            <person name="Nilsson E."/>
            <person name="Simone D."/>
            <person name="Lopez-Fernandez M."/>
            <person name="Wu X."/>
            <person name="de Brujin I."/>
            <person name="Lundin D."/>
            <person name="Andersson A."/>
            <person name="Bertilsson S."/>
            <person name="Dopson M."/>
        </authorList>
    </citation>
    <scope>NUCLEOTIDE SEQUENCE</scope>
    <source>
        <strain evidence="1">TM448A02367</strain>
    </source>
</reference>
<sequence>MPFNKAHKWHIPSLMEWYARNQAKHELVLNWVAWRPLQKALQGAVERARRLGCTHILFTEHDHWGYPIDGLDVLLAHDKDVVGFLTHYKEPPYYPMAYRKKDPSVSMMERKKNLRVFRPSGLAQCDLITWAFTLVKMSVFDKMLEAGKDPFASWGVVPPDSCFCQYCEDLGIERWVDGSVEIEHGDVPISHIPAMRRAFESILASQRRLNLHDMVELDEEHDIIPYQLELQKEAIQARNVELAPADEVPAHDSVLA</sequence>
<evidence type="ECO:0000313" key="1">
    <source>
        <dbReference type="EMBL" id="QJA51916.1"/>
    </source>
</evidence>
<gene>
    <name evidence="1" type="ORF">TM448A02367_0006</name>
</gene>
<dbReference type="EMBL" id="MT144298">
    <property type="protein sequence ID" value="QJA51916.1"/>
    <property type="molecule type" value="Genomic_DNA"/>
</dbReference>
<proteinExistence type="predicted"/>
<organism evidence="1">
    <name type="scientific">viral metagenome</name>
    <dbReference type="NCBI Taxonomy" id="1070528"/>
    <lineage>
        <taxon>unclassified sequences</taxon>
        <taxon>metagenomes</taxon>
        <taxon>organismal metagenomes</taxon>
    </lineage>
</organism>
<dbReference type="AlphaFoldDB" id="A0A6H1ZVF9"/>
<protein>
    <recommendedName>
        <fullName evidence="2">Glycosyltransferase</fullName>
    </recommendedName>
</protein>